<dbReference type="SUPFAM" id="SSF54534">
    <property type="entry name" value="FKBP-like"/>
    <property type="match status" value="1"/>
</dbReference>
<dbReference type="InterPro" id="IPR022691">
    <property type="entry name" value="Tscrpt_elong_fac_GreA/B_N"/>
</dbReference>
<evidence type="ECO:0000256" key="2">
    <source>
        <dbReference type="ARBA" id="ARBA00013729"/>
    </source>
</evidence>
<keyword evidence="3 8" id="KW-0805">Transcription regulation</keyword>
<dbReference type="InterPro" id="IPR036953">
    <property type="entry name" value="GreA/GreB_C_sf"/>
</dbReference>
<sequence length="162" mass="17675">MAQEQQNGTWLSPATYDHLKAELEEMMTTRRADITKKIEVARAEGDLSENGAYQAAREEQGKLEGRIQELQQLLDTAQVSEPPTGDVVASGCVVTAKIGGVEETFLLGSREASDLVDIEVYPETAPLGQAILGLKEGQSATFRNRRGRAVTVEILKIQPYEG</sequence>
<feature type="domain" description="Transcription elongation factor GreA/GreB C-terminal" evidence="9">
    <location>
        <begin position="85"/>
        <end position="158"/>
    </location>
</feature>
<dbReference type="RefSeq" id="WP_065415550.1">
    <property type="nucleotide sequence ID" value="NZ_FNAU01000004.1"/>
</dbReference>
<dbReference type="Gene3D" id="3.10.50.30">
    <property type="entry name" value="Transcription elongation factor, GreA/GreB, C-terminal domain"/>
    <property type="match status" value="1"/>
</dbReference>
<dbReference type="SUPFAM" id="SSF46557">
    <property type="entry name" value="GreA transcript cleavage protein, N-terminal domain"/>
    <property type="match status" value="1"/>
</dbReference>
<dbReference type="Proteomes" id="UP000182744">
    <property type="component" value="Unassembled WGS sequence"/>
</dbReference>
<keyword evidence="5 8" id="KW-0804">Transcription</keyword>
<keyword evidence="4 8" id="KW-0238">DNA-binding</keyword>
<accession>A0A1B9BAG9</accession>
<evidence type="ECO:0000313" key="12">
    <source>
        <dbReference type="EMBL" id="SDE24510.1"/>
    </source>
</evidence>
<dbReference type="PANTHER" id="PTHR30437:SF4">
    <property type="entry name" value="TRANSCRIPTION ELONGATION FACTOR GREA"/>
    <property type="match status" value="1"/>
</dbReference>
<name>A0A1B9BAG9_9ACTO</name>
<dbReference type="Proteomes" id="UP000269974">
    <property type="component" value="Unassembled WGS sequence"/>
</dbReference>
<comment type="function">
    <text evidence="6 8">Necessary for efficient RNA polymerase transcription elongation past template-encoded arresting sites. The arresting sites in DNA have the property of trapping a certain fraction of elongating RNA polymerases that pass through, resulting in locked ternary complexes. Cleavage of the nascent transcript by cleavage factors such as GreA or GreB allows the resumption of elongation from the new 3'terminus. GreA releases sequences of 2 to 3 nucleotides.</text>
</comment>
<evidence type="ECO:0000256" key="1">
    <source>
        <dbReference type="ARBA" id="ARBA00008213"/>
    </source>
</evidence>
<dbReference type="InterPro" id="IPR001437">
    <property type="entry name" value="Tscrpt_elong_fac_GreA/B_C"/>
</dbReference>
<organism evidence="13 15">
    <name type="scientific">Actinobaculum suis</name>
    <dbReference type="NCBI Taxonomy" id="1657"/>
    <lineage>
        <taxon>Bacteria</taxon>
        <taxon>Bacillati</taxon>
        <taxon>Actinomycetota</taxon>
        <taxon>Actinomycetes</taxon>
        <taxon>Actinomycetales</taxon>
        <taxon>Actinomycetaceae</taxon>
        <taxon>Actinobaculum</taxon>
    </lineage>
</organism>
<reference evidence="13 15" key="3">
    <citation type="submission" date="2018-11" db="EMBL/GenBank/DDBJ databases">
        <authorList>
            <consortium name="Pathogen Informatics"/>
        </authorList>
    </citation>
    <scope>NUCLEOTIDE SEQUENCE [LARGE SCALE GENOMIC DNA]</scope>
    <source>
        <strain evidence="13 15">NCTC10327</strain>
    </source>
</reference>
<dbReference type="HAMAP" id="MF_00105">
    <property type="entry name" value="GreA_GreB"/>
    <property type="match status" value="1"/>
</dbReference>
<protein>
    <recommendedName>
        <fullName evidence="2 8">Transcription elongation factor GreA</fullName>
    </recommendedName>
    <alternativeName>
        <fullName evidence="7 8">Transcript cleavage factor GreA</fullName>
    </alternativeName>
</protein>
<dbReference type="GO" id="GO:0070063">
    <property type="term" value="F:RNA polymerase binding"/>
    <property type="evidence" value="ECO:0007669"/>
    <property type="project" value="InterPro"/>
</dbReference>
<evidence type="ECO:0000256" key="4">
    <source>
        <dbReference type="ARBA" id="ARBA00023125"/>
    </source>
</evidence>
<evidence type="ECO:0000256" key="5">
    <source>
        <dbReference type="ARBA" id="ARBA00023163"/>
    </source>
</evidence>
<evidence type="ECO:0000313" key="14">
    <source>
        <dbReference type="Proteomes" id="UP000182744"/>
    </source>
</evidence>
<keyword evidence="13" id="KW-0648">Protein biosynthesis</keyword>
<gene>
    <name evidence="8 13" type="primary">greA</name>
    <name evidence="13" type="ORF">NCTC10327_00547</name>
    <name evidence="11" type="ORF">R6G71_05925</name>
    <name evidence="12" type="ORF">SAMN05421878_104105</name>
</gene>
<evidence type="ECO:0000259" key="10">
    <source>
        <dbReference type="Pfam" id="PF03449"/>
    </source>
</evidence>
<comment type="similarity">
    <text evidence="1 8">Belongs to the GreA/GreB family.</text>
</comment>
<dbReference type="GO" id="GO:0032784">
    <property type="term" value="P:regulation of DNA-templated transcription elongation"/>
    <property type="evidence" value="ECO:0007669"/>
    <property type="project" value="UniProtKB-UniRule"/>
</dbReference>
<reference evidence="11" key="4">
    <citation type="submission" date="2023-10" db="EMBL/GenBank/DDBJ databases">
        <title>Whole Genome based description of the genera Actinobaculum and Actinotignum reveals a complex phylogenetic relationship within the species included in the genus Actinotignum.</title>
        <authorList>
            <person name="Jensen C.S."/>
            <person name="Dargis R."/>
            <person name="Kemp M."/>
            <person name="Christensen J.J."/>
        </authorList>
    </citation>
    <scope>NUCLEOTIDE SEQUENCE</scope>
    <source>
        <strain evidence="11">Actinobaculum_suis_CCUG19206T</strain>
    </source>
</reference>
<evidence type="ECO:0000256" key="6">
    <source>
        <dbReference type="ARBA" id="ARBA00024916"/>
    </source>
</evidence>
<dbReference type="GO" id="GO:0006354">
    <property type="term" value="P:DNA-templated transcription elongation"/>
    <property type="evidence" value="ECO:0007669"/>
    <property type="project" value="TreeGrafter"/>
</dbReference>
<dbReference type="Proteomes" id="UP001273799">
    <property type="component" value="Unassembled WGS sequence"/>
</dbReference>
<dbReference type="GO" id="GO:0003677">
    <property type="term" value="F:DNA binding"/>
    <property type="evidence" value="ECO:0007669"/>
    <property type="project" value="UniProtKB-UniRule"/>
</dbReference>
<dbReference type="Gene3D" id="1.10.287.180">
    <property type="entry name" value="Transcription elongation factor, GreA/GreB, N-terminal domain"/>
    <property type="match status" value="1"/>
</dbReference>
<dbReference type="Pfam" id="PF03449">
    <property type="entry name" value="GreA_GreB_N"/>
    <property type="match status" value="1"/>
</dbReference>
<dbReference type="Pfam" id="PF01272">
    <property type="entry name" value="GreA_GreB"/>
    <property type="match status" value="1"/>
</dbReference>
<dbReference type="PROSITE" id="PS00829">
    <property type="entry name" value="GREAB_1"/>
    <property type="match status" value="1"/>
</dbReference>
<reference evidence="14" key="1">
    <citation type="submission" date="2016-10" db="EMBL/GenBank/DDBJ databases">
        <authorList>
            <person name="Varghese N."/>
        </authorList>
    </citation>
    <scope>NUCLEOTIDE SEQUENCE [LARGE SCALE GENOMIC DNA]</scope>
    <source>
        <strain evidence="14">DSM 20639</strain>
    </source>
</reference>
<dbReference type="InterPro" id="IPR036805">
    <property type="entry name" value="Tscrpt_elong_fac_GreA/B_N_sf"/>
</dbReference>
<dbReference type="AlphaFoldDB" id="A0A1B9BAG9"/>
<evidence type="ECO:0000313" key="15">
    <source>
        <dbReference type="Proteomes" id="UP000269974"/>
    </source>
</evidence>
<evidence type="ECO:0000313" key="13">
    <source>
        <dbReference type="EMBL" id="VDG75862.1"/>
    </source>
</evidence>
<dbReference type="EMBL" id="UYIO01000001">
    <property type="protein sequence ID" value="VDG75862.1"/>
    <property type="molecule type" value="Genomic_DNA"/>
</dbReference>
<keyword evidence="14" id="KW-1185">Reference proteome</keyword>
<proteinExistence type="inferred from homology"/>
<evidence type="ECO:0000256" key="8">
    <source>
        <dbReference type="HAMAP-Rule" id="MF_00105"/>
    </source>
</evidence>
<evidence type="ECO:0000256" key="7">
    <source>
        <dbReference type="ARBA" id="ARBA00030776"/>
    </source>
</evidence>
<reference evidence="12" key="2">
    <citation type="submission" date="2016-10" db="EMBL/GenBank/DDBJ databases">
        <authorList>
            <person name="Varghese N."/>
            <person name="Submissions S."/>
        </authorList>
    </citation>
    <scope>NUCLEOTIDE SEQUENCE</scope>
    <source>
        <strain evidence="12">DSM 20639</strain>
    </source>
</reference>
<dbReference type="InterPro" id="IPR028624">
    <property type="entry name" value="Tscrpt_elong_fac_GreA/B"/>
</dbReference>
<dbReference type="FunFam" id="1.10.287.180:FF:000001">
    <property type="entry name" value="Transcription elongation factor GreA"/>
    <property type="match status" value="1"/>
</dbReference>
<dbReference type="InterPro" id="IPR023459">
    <property type="entry name" value="Tscrpt_elong_fac_GreA/B_fam"/>
</dbReference>
<feature type="domain" description="Transcription elongation factor GreA/GreB N-terminal" evidence="10">
    <location>
        <begin position="10"/>
        <end position="79"/>
    </location>
</feature>
<dbReference type="PIRSF" id="PIRSF006092">
    <property type="entry name" value="GreA_GreB"/>
    <property type="match status" value="1"/>
</dbReference>
<dbReference type="OrthoDB" id="9797227at2"/>
<evidence type="ECO:0000259" key="9">
    <source>
        <dbReference type="Pfam" id="PF01272"/>
    </source>
</evidence>
<dbReference type="EMBL" id="JAWNFU010000003">
    <property type="protein sequence ID" value="MDY5153586.1"/>
    <property type="molecule type" value="Genomic_DNA"/>
</dbReference>
<evidence type="ECO:0000256" key="3">
    <source>
        <dbReference type="ARBA" id="ARBA00023015"/>
    </source>
</evidence>
<dbReference type="GO" id="GO:0003746">
    <property type="term" value="F:translation elongation factor activity"/>
    <property type="evidence" value="ECO:0007669"/>
    <property type="project" value="UniProtKB-KW"/>
</dbReference>
<dbReference type="PANTHER" id="PTHR30437">
    <property type="entry name" value="TRANSCRIPTION ELONGATION FACTOR GREA"/>
    <property type="match status" value="1"/>
</dbReference>
<keyword evidence="13" id="KW-0251">Elongation factor</keyword>
<dbReference type="InterPro" id="IPR018151">
    <property type="entry name" value="TF_GreA/GreB_CS"/>
</dbReference>
<evidence type="ECO:0000313" key="11">
    <source>
        <dbReference type="EMBL" id="MDY5153586.1"/>
    </source>
</evidence>
<dbReference type="EMBL" id="FNAU01000004">
    <property type="protein sequence ID" value="SDE24510.1"/>
    <property type="molecule type" value="Genomic_DNA"/>
</dbReference>